<dbReference type="STRING" id="1163406.A0A0L0N5X4"/>
<dbReference type="GO" id="GO:0046210">
    <property type="term" value="P:nitric oxide catabolic process"/>
    <property type="evidence" value="ECO:0007669"/>
    <property type="project" value="TreeGrafter"/>
</dbReference>
<gene>
    <name evidence="12" type="ORF">TOPH_06138</name>
</gene>
<dbReference type="CDD" id="cd06184">
    <property type="entry name" value="flavohem_like_fad_nad_binding"/>
    <property type="match status" value="1"/>
</dbReference>
<dbReference type="PRINTS" id="PR00410">
    <property type="entry name" value="PHEHYDRXLASE"/>
</dbReference>
<keyword evidence="5" id="KW-0479">Metal-binding</keyword>
<dbReference type="GO" id="GO:0071500">
    <property type="term" value="P:cellular response to nitrosative stress"/>
    <property type="evidence" value="ECO:0007669"/>
    <property type="project" value="TreeGrafter"/>
</dbReference>
<dbReference type="GO" id="GO:0008941">
    <property type="term" value="F:nitric oxide dioxygenase NAD(P)H activity"/>
    <property type="evidence" value="ECO:0007669"/>
    <property type="project" value="UniProtKB-EC"/>
</dbReference>
<dbReference type="SUPFAM" id="SSF52343">
    <property type="entry name" value="Ferredoxin reductase-like, C-terminal NADP-linked domain"/>
    <property type="match status" value="1"/>
</dbReference>
<evidence type="ECO:0000256" key="5">
    <source>
        <dbReference type="ARBA" id="ARBA00022723"/>
    </source>
</evidence>
<dbReference type="Gene3D" id="3.40.50.80">
    <property type="entry name" value="Nucleotide-binding domain of ferredoxin-NADP reductase (FNR) module"/>
    <property type="match status" value="1"/>
</dbReference>
<sequence>MALTAKQIAIVKSTAPVVKEHGQTITRLFYKDMLAAHPELKNYFSLRNQQIGAQQAALADAVFAYATHIDDLPRLGAAVERIAQKHASLFIKPEQYPIVGKFLIGAFAKVLGGALTPEIKDAWVAAYGQLADVFIQREKQLYDAAGPDWQSWRRFTIVKKELEAEDVMSYYLEPVDKRPLPKFMPGQYVTLQCRISVKREETVDNASTEDLAAGKVPGLISNMLHRKYNVGDEVELSPPRGEFFFNAATASPSTPIVLLSAGVGATPLVSIVDSILQSPDPSRPLSWVHAAHHSGTVCFWKHIREAAAQHANLKPVLFVSTVRDGDKQGEYVEGRLSLDKLDSNETLHLADSSAEYFICGPEEWMIQTRQWLVDNGVALGRVHLELFRTGDV</sequence>
<keyword evidence="4" id="KW-0349">Heme</keyword>
<dbReference type="InterPro" id="IPR000971">
    <property type="entry name" value="Globin"/>
</dbReference>
<reference evidence="12 13" key="1">
    <citation type="journal article" date="2015" name="BMC Genomics">
        <title>The genome of the truffle-parasite Tolypocladium ophioglossoides and the evolution of antifungal peptaibiotics.</title>
        <authorList>
            <person name="Quandt C.A."/>
            <person name="Bushley K.E."/>
            <person name="Spatafora J.W."/>
        </authorList>
    </citation>
    <scope>NUCLEOTIDE SEQUENCE [LARGE SCALE GENOMIC DNA]</scope>
    <source>
        <strain evidence="12 13">CBS 100239</strain>
    </source>
</reference>
<comment type="caution">
    <text evidence="12">The sequence shown here is derived from an EMBL/GenBank/DDBJ whole genome shotgun (WGS) entry which is preliminary data.</text>
</comment>
<evidence type="ECO:0000256" key="8">
    <source>
        <dbReference type="ARBA" id="ARBA00048649"/>
    </source>
</evidence>
<keyword evidence="3" id="KW-0216">Detoxification</keyword>
<dbReference type="EC" id="1.14.12.17" evidence="2"/>
<evidence type="ECO:0000259" key="11">
    <source>
        <dbReference type="PROSITE" id="PS51384"/>
    </source>
</evidence>
<dbReference type="InterPro" id="IPR039261">
    <property type="entry name" value="FNR_nucleotide-bd"/>
</dbReference>
<dbReference type="GO" id="GO:0046872">
    <property type="term" value="F:metal ion binding"/>
    <property type="evidence" value="ECO:0007669"/>
    <property type="project" value="UniProtKB-KW"/>
</dbReference>
<dbReference type="InterPro" id="IPR001433">
    <property type="entry name" value="OxRdtase_FAD/NAD-bd"/>
</dbReference>
<dbReference type="GO" id="GO:0071949">
    <property type="term" value="F:FAD binding"/>
    <property type="evidence" value="ECO:0007669"/>
    <property type="project" value="TreeGrafter"/>
</dbReference>
<accession>A0A0L0N5X4</accession>
<dbReference type="SUPFAM" id="SSF63380">
    <property type="entry name" value="Riboflavin synthase domain-like"/>
    <property type="match status" value="1"/>
</dbReference>
<dbReference type="Gene3D" id="1.10.490.10">
    <property type="entry name" value="Globins"/>
    <property type="match status" value="1"/>
</dbReference>
<keyword evidence="7" id="KW-0520">NAD</keyword>
<evidence type="ECO:0000256" key="1">
    <source>
        <dbReference type="ARBA" id="ARBA00006401"/>
    </source>
</evidence>
<dbReference type="AlphaFoldDB" id="A0A0L0N5X4"/>
<dbReference type="Pfam" id="PF00175">
    <property type="entry name" value="NAD_binding_1"/>
    <property type="match status" value="1"/>
</dbReference>
<comment type="catalytic activity">
    <reaction evidence="9">
        <text>2 nitric oxide + NADPH + 2 O2 = 2 nitrate + NADP(+) + H(+)</text>
        <dbReference type="Rhea" id="RHEA:19465"/>
        <dbReference type="ChEBI" id="CHEBI:15378"/>
        <dbReference type="ChEBI" id="CHEBI:15379"/>
        <dbReference type="ChEBI" id="CHEBI:16480"/>
        <dbReference type="ChEBI" id="CHEBI:17632"/>
        <dbReference type="ChEBI" id="CHEBI:57783"/>
        <dbReference type="ChEBI" id="CHEBI:58349"/>
        <dbReference type="EC" id="1.14.12.17"/>
    </reaction>
</comment>
<dbReference type="InterPro" id="IPR017927">
    <property type="entry name" value="FAD-bd_FR_type"/>
</dbReference>
<protein>
    <recommendedName>
        <fullName evidence="2">nitric oxide dioxygenase</fullName>
        <ecNumber evidence="2">1.14.12.17</ecNumber>
    </recommendedName>
</protein>
<proteinExistence type="inferred from homology"/>
<organism evidence="12 13">
    <name type="scientific">Tolypocladium ophioglossoides (strain CBS 100239)</name>
    <name type="common">Snaketongue truffleclub</name>
    <name type="synonym">Elaphocordyceps ophioglossoides</name>
    <dbReference type="NCBI Taxonomy" id="1163406"/>
    <lineage>
        <taxon>Eukaryota</taxon>
        <taxon>Fungi</taxon>
        <taxon>Dikarya</taxon>
        <taxon>Ascomycota</taxon>
        <taxon>Pezizomycotina</taxon>
        <taxon>Sordariomycetes</taxon>
        <taxon>Hypocreomycetidae</taxon>
        <taxon>Hypocreales</taxon>
        <taxon>Ophiocordycipitaceae</taxon>
        <taxon>Tolypocladium</taxon>
    </lineage>
</organism>
<evidence type="ECO:0000256" key="7">
    <source>
        <dbReference type="ARBA" id="ARBA00023027"/>
    </source>
</evidence>
<evidence type="ECO:0000313" key="13">
    <source>
        <dbReference type="Proteomes" id="UP000036947"/>
    </source>
</evidence>
<dbReference type="Pfam" id="PF00042">
    <property type="entry name" value="Globin"/>
    <property type="match status" value="1"/>
</dbReference>
<evidence type="ECO:0000256" key="2">
    <source>
        <dbReference type="ARBA" id="ARBA00012229"/>
    </source>
</evidence>
<dbReference type="EMBL" id="LFRF01000020">
    <property type="protein sequence ID" value="KND89230.1"/>
    <property type="molecule type" value="Genomic_DNA"/>
</dbReference>
<dbReference type="GO" id="GO:0020037">
    <property type="term" value="F:heme binding"/>
    <property type="evidence" value="ECO:0007669"/>
    <property type="project" value="InterPro"/>
</dbReference>
<feature type="domain" description="FAD-binding FR-type" evidence="11">
    <location>
        <begin position="150"/>
        <end position="246"/>
    </location>
</feature>
<evidence type="ECO:0000256" key="3">
    <source>
        <dbReference type="ARBA" id="ARBA00022575"/>
    </source>
</evidence>
<dbReference type="Proteomes" id="UP000036947">
    <property type="component" value="Unassembled WGS sequence"/>
</dbReference>
<dbReference type="PANTHER" id="PTHR43396">
    <property type="entry name" value="FLAVOHEMOPROTEIN"/>
    <property type="match status" value="1"/>
</dbReference>
<evidence type="ECO:0000259" key="10">
    <source>
        <dbReference type="PROSITE" id="PS01033"/>
    </source>
</evidence>
<dbReference type="OrthoDB" id="436496at2759"/>
<dbReference type="Gene3D" id="2.40.30.10">
    <property type="entry name" value="Translation factors"/>
    <property type="match status" value="2"/>
</dbReference>
<dbReference type="InterPro" id="IPR012292">
    <property type="entry name" value="Globin/Proto"/>
</dbReference>
<dbReference type="CDD" id="cd08922">
    <property type="entry name" value="FHb-globin"/>
    <property type="match status" value="1"/>
</dbReference>
<evidence type="ECO:0000256" key="6">
    <source>
        <dbReference type="ARBA" id="ARBA00023004"/>
    </source>
</evidence>
<feature type="domain" description="Globin" evidence="10">
    <location>
        <begin position="2"/>
        <end position="139"/>
    </location>
</feature>
<comment type="similarity">
    <text evidence="1">In the C-terminal section; belongs to the flavoprotein pyridine nucleotide cytochrome reductase family.</text>
</comment>
<dbReference type="InterPro" id="IPR009050">
    <property type="entry name" value="Globin-like_sf"/>
</dbReference>
<keyword evidence="13" id="KW-1185">Reference proteome</keyword>
<dbReference type="GO" id="GO:0019825">
    <property type="term" value="F:oxygen binding"/>
    <property type="evidence" value="ECO:0007669"/>
    <property type="project" value="InterPro"/>
</dbReference>
<dbReference type="GO" id="GO:0009636">
    <property type="term" value="P:response to toxic substance"/>
    <property type="evidence" value="ECO:0007669"/>
    <property type="project" value="UniProtKB-KW"/>
</dbReference>
<dbReference type="FunFam" id="1.10.490.10:FF:000003">
    <property type="entry name" value="Flavohemoprotein"/>
    <property type="match status" value="1"/>
</dbReference>
<evidence type="ECO:0000256" key="4">
    <source>
        <dbReference type="ARBA" id="ARBA00022617"/>
    </source>
</evidence>
<dbReference type="PROSITE" id="PS51384">
    <property type="entry name" value="FAD_FR"/>
    <property type="match status" value="1"/>
</dbReference>
<name>A0A0L0N5X4_TOLOC</name>
<dbReference type="PROSITE" id="PS01033">
    <property type="entry name" value="GLOBIN"/>
    <property type="match status" value="1"/>
</dbReference>
<keyword evidence="6" id="KW-0408">Iron</keyword>
<evidence type="ECO:0000313" key="12">
    <source>
        <dbReference type="EMBL" id="KND89230.1"/>
    </source>
</evidence>
<dbReference type="InterPro" id="IPR017938">
    <property type="entry name" value="Riboflavin_synthase-like_b-brl"/>
</dbReference>
<dbReference type="SUPFAM" id="SSF46458">
    <property type="entry name" value="Globin-like"/>
    <property type="match status" value="1"/>
</dbReference>
<comment type="catalytic activity">
    <reaction evidence="8">
        <text>2 nitric oxide + NADH + 2 O2 = 2 nitrate + NAD(+) + H(+)</text>
        <dbReference type="Rhea" id="RHEA:19469"/>
        <dbReference type="ChEBI" id="CHEBI:15378"/>
        <dbReference type="ChEBI" id="CHEBI:15379"/>
        <dbReference type="ChEBI" id="CHEBI:16480"/>
        <dbReference type="ChEBI" id="CHEBI:17632"/>
        <dbReference type="ChEBI" id="CHEBI:57540"/>
        <dbReference type="ChEBI" id="CHEBI:57945"/>
        <dbReference type="EC" id="1.14.12.17"/>
    </reaction>
</comment>
<evidence type="ECO:0000256" key="9">
    <source>
        <dbReference type="ARBA" id="ARBA00049433"/>
    </source>
</evidence>
<dbReference type="PANTHER" id="PTHR43396:SF3">
    <property type="entry name" value="FLAVOHEMOPROTEIN"/>
    <property type="match status" value="1"/>
</dbReference>